<organism evidence="2 3">
    <name type="scientific">Helianthus annuus</name>
    <name type="common">Common sunflower</name>
    <dbReference type="NCBI Taxonomy" id="4232"/>
    <lineage>
        <taxon>Eukaryota</taxon>
        <taxon>Viridiplantae</taxon>
        <taxon>Streptophyta</taxon>
        <taxon>Embryophyta</taxon>
        <taxon>Tracheophyta</taxon>
        <taxon>Spermatophyta</taxon>
        <taxon>Magnoliopsida</taxon>
        <taxon>eudicotyledons</taxon>
        <taxon>Gunneridae</taxon>
        <taxon>Pentapetalae</taxon>
        <taxon>asterids</taxon>
        <taxon>campanulids</taxon>
        <taxon>Asterales</taxon>
        <taxon>Asteraceae</taxon>
        <taxon>Asteroideae</taxon>
        <taxon>Heliantheae alliance</taxon>
        <taxon>Heliantheae</taxon>
        <taxon>Helianthus</taxon>
    </lineage>
</organism>
<keyword evidence="3" id="KW-1185">Reference proteome</keyword>
<reference evidence="1" key="3">
    <citation type="submission" date="2020-06" db="EMBL/GenBank/DDBJ databases">
        <title>Helianthus annuus Genome sequencing and assembly Release 2.</title>
        <authorList>
            <person name="Gouzy J."/>
            <person name="Langlade N."/>
            <person name="Munos S."/>
        </authorList>
    </citation>
    <scope>NUCLEOTIDE SEQUENCE</scope>
    <source>
        <tissue evidence="1">Leaves</tissue>
    </source>
</reference>
<sequence>MDKKVGSDQFGVGGDVCCKIVKKLDMETEEDFCLLSSPSSMVDNGGFGLRPITPESNKDGSEVTSCFTSPLTLVSSHMNVDDDEGDNPSTPKDVVFDPFAPGPDSLMLAPRSVKYLQESRNYVERRLNFNSMKTKNDESALEDDMLLVEAVYDSLLECIISKQAEDILGEISAVDSSSSSSPDAVMTPFGPRLTGIAETCPDAPLKPVVKKSRYIDHSLCRKLELDFAV</sequence>
<evidence type="ECO:0000313" key="2">
    <source>
        <dbReference type="EMBL" id="OTG08733.1"/>
    </source>
</evidence>
<name>A0A251TDA4_HELAN</name>
<accession>A0A251TDA4</accession>
<dbReference type="PANTHER" id="PTHR36310">
    <property type="entry name" value="CYCLIN-DEPENDENT PROTEIN KINASE INHIBITOR SMR11"/>
    <property type="match status" value="1"/>
</dbReference>
<dbReference type="AlphaFoldDB" id="A0A251TDA4"/>
<dbReference type="EMBL" id="MNCJ02000326">
    <property type="protein sequence ID" value="KAF5782500.1"/>
    <property type="molecule type" value="Genomic_DNA"/>
</dbReference>
<evidence type="ECO:0000313" key="1">
    <source>
        <dbReference type="EMBL" id="KAF5782500.1"/>
    </source>
</evidence>
<dbReference type="EMBL" id="CM007900">
    <property type="protein sequence ID" value="OTG08733.1"/>
    <property type="molecule type" value="Genomic_DNA"/>
</dbReference>
<reference evidence="2" key="2">
    <citation type="submission" date="2017-02" db="EMBL/GenBank/DDBJ databases">
        <title>Sunflower complete genome.</title>
        <authorList>
            <person name="Langlade N."/>
            <person name="Munos S."/>
        </authorList>
    </citation>
    <scope>NUCLEOTIDE SEQUENCE [LARGE SCALE GENOMIC DNA]</scope>
    <source>
        <tissue evidence="2">Leaves</tissue>
    </source>
</reference>
<dbReference type="OMA" id="FSNIECG"/>
<reference evidence="1 3" key="1">
    <citation type="journal article" date="2017" name="Nature">
        <title>The sunflower genome provides insights into oil metabolism, flowering and Asterid evolution.</title>
        <authorList>
            <person name="Badouin H."/>
            <person name="Gouzy J."/>
            <person name="Grassa C.J."/>
            <person name="Murat F."/>
            <person name="Staton S.E."/>
            <person name="Cottret L."/>
            <person name="Lelandais-Briere C."/>
            <person name="Owens G.L."/>
            <person name="Carrere S."/>
            <person name="Mayjonade B."/>
            <person name="Legrand L."/>
            <person name="Gill N."/>
            <person name="Kane N.C."/>
            <person name="Bowers J.E."/>
            <person name="Hubner S."/>
            <person name="Bellec A."/>
            <person name="Berard A."/>
            <person name="Berges H."/>
            <person name="Blanchet N."/>
            <person name="Boniface M.C."/>
            <person name="Brunel D."/>
            <person name="Catrice O."/>
            <person name="Chaidir N."/>
            <person name="Claudel C."/>
            <person name="Donnadieu C."/>
            <person name="Faraut T."/>
            <person name="Fievet G."/>
            <person name="Helmstetter N."/>
            <person name="King M."/>
            <person name="Knapp S.J."/>
            <person name="Lai Z."/>
            <person name="Le Paslier M.C."/>
            <person name="Lippi Y."/>
            <person name="Lorenzon L."/>
            <person name="Mandel J.R."/>
            <person name="Marage G."/>
            <person name="Marchand G."/>
            <person name="Marquand E."/>
            <person name="Bret-Mestries E."/>
            <person name="Morien E."/>
            <person name="Nambeesan S."/>
            <person name="Nguyen T."/>
            <person name="Pegot-Espagnet P."/>
            <person name="Pouilly N."/>
            <person name="Raftis F."/>
            <person name="Sallet E."/>
            <person name="Schiex T."/>
            <person name="Thomas J."/>
            <person name="Vandecasteele C."/>
            <person name="Vares D."/>
            <person name="Vear F."/>
            <person name="Vautrin S."/>
            <person name="Crespi M."/>
            <person name="Mangin B."/>
            <person name="Burke J.M."/>
            <person name="Salse J."/>
            <person name="Munos S."/>
            <person name="Vincourt P."/>
            <person name="Rieseberg L.H."/>
            <person name="Langlade N.B."/>
        </authorList>
    </citation>
    <scope>NUCLEOTIDE SEQUENCE [LARGE SCALE GENOMIC DNA]</scope>
    <source>
        <strain evidence="3">cv. SF193</strain>
        <tissue evidence="1">Leaves</tissue>
    </source>
</reference>
<dbReference type="InterPro" id="IPR038971">
    <property type="entry name" value="SMR11/SMR16"/>
</dbReference>
<dbReference type="Proteomes" id="UP000215914">
    <property type="component" value="Chromosome 11"/>
</dbReference>
<evidence type="ECO:0000313" key="3">
    <source>
        <dbReference type="Proteomes" id="UP000215914"/>
    </source>
</evidence>
<protein>
    <submittedName>
        <fullName evidence="1">Cyclin-dependent protein kinase inhibitor SMR11/SMR16</fullName>
    </submittedName>
</protein>
<gene>
    <name evidence="2" type="ORF">HannXRQ_Chr11g0345021</name>
    <name evidence="1" type="ORF">HanXRQr2_Chr11g0496571</name>
</gene>
<dbReference type="OrthoDB" id="777328at2759"/>
<dbReference type="InParanoid" id="A0A251TDA4"/>
<dbReference type="Gramene" id="mRNA:HanXRQr2_Chr11g0496571">
    <property type="protein sequence ID" value="CDS:HanXRQr2_Chr11g0496571.1"/>
    <property type="gene ID" value="HanXRQr2_Chr11g0496571"/>
</dbReference>
<proteinExistence type="predicted"/>
<dbReference type="PANTHER" id="PTHR36310:SF1">
    <property type="entry name" value="CYCLIN-DEPENDENT PROTEIN KINASE INHIBITOR SMR11"/>
    <property type="match status" value="1"/>
</dbReference>